<reference evidence="1 2" key="2">
    <citation type="submission" date="2017-09" db="EMBL/GenBank/DDBJ databases">
        <title>Extensive intraspecific genome diversity in a model arbuscular mycorrhizal fungus.</title>
        <authorList>
            <person name="Chen E.C."/>
            <person name="Morin E."/>
            <person name="Beaudet D."/>
            <person name="Noel J."/>
            <person name="Ndikumana S."/>
            <person name="Charron P."/>
            <person name="St-Onge C."/>
            <person name="Giorgi J."/>
            <person name="Grigoriev I.V."/>
            <person name="Roux C."/>
            <person name="Martin F.M."/>
            <person name="Corradi N."/>
        </authorList>
    </citation>
    <scope>NUCLEOTIDE SEQUENCE [LARGE SCALE GENOMIC DNA]</scope>
    <source>
        <strain evidence="1 2">A5</strain>
    </source>
</reference>
<gene>
    <name evidence="1" type="ORF">RhiirA5_383479</name>
</gene>
<dbReference type="EMBL" id="LLXJ01002355">
    <property type="protein sequence ID" value="PKB99046.1"/>
    <property type="molecule type" value="Genomic_DNA"/>
</dbReference>
<evidence type="ECO:0000313" key="1">
    <source>
        <dbReference type="EMBL" id="PKB99046.1"/>
    </source>
</evidence>
<dbReference type="AlphaFoldDB" id="A0A2N0NWV2"/>
<evidence type="ECO:0000313" key="2">
    <source>
        <dbReference type="Proteomes" id="UP000232722"/>
    </source>
</evidence>
<organism evidence="1 2">
    <name type="scientific">Rhizophagus irregularis</name>
    <dbReference type="NCBI Taxonomy" id="588596"/>
    <lineage>
        <taxon>Eukaryota</taxon>
        <taxon>Fungi</taxon>
        <taxon>Fungi incertae sedis</taxon>
        <taxon>Mucoromycota</taxon>
        <taxon>Glomeromycotina</taxon>
        <taxon>Glomeromycetes</taxon>
        <taxon>Glomerales</taxon>
        <taxon>Glomeraceae</taxon>
        <taxon>Rhizophagus</taxon>
    </lineage>
</organism>
<protein>
    <submittedName>
        <fullName evidence="1">Uncharacterized protein</fullName>
    </submittedName>
</protein>
<dbReference type="Proteomes" id="UP000232722">
    <property type="component" value="Unassembled WGS sequence"/>
</dbReference>
<sequence>MTDNTKLKERLRYLPILGCIIGSTLSKEETIINVYSDIIPSTINKIKEENAIAKDVHVYILQILLPKFPPVIVALIPNKGSDSANDITQLHKKLLQEIAPQLGLHILSLGSDGTIVEFRA</sequence>
<dbReference type="VEuPathDB" id="FungiDB:RhiirA1_456604"/>
<name>A0A2N0NWV2_9GLOM</name>
<comment type="caution">
    <text evidence="1">The sequence shown here is derived from an EMBL/GenBank/DDBJ whole genome shotgun (WGS) entry which is preliminary data.</text>
</comment>
<reference evidence="1 2" key="1">
    <citation type="submission" date="2016-04" db="EMBL/GenBank/DDBJ databases">
        <title>Genome analyses suggest a sexual origin of heterokaryosis in a supposedly ancient asexual fungus.</title>
        <authorList>
            <person name="Ropars J."/>
            <person name="Sedzielewska K."/>
            <person name="Noel J."/>
            <person name="Charron P."/>
            <person name="Farinelli L."/>
            <person name="Marton T."/>
            <person name="Kruger M."/>
            <person name="Pelin A."/>
            <person name="Brachmann A."/>
            <person name="Corradi N."/>
        </authorList>
    </citation>
    <scope>NUCLEOTIDE SEQUENCE [LARGE SCALE GENOMIC DNA]</scope>
    <source>
        <strain evidence="1 2">A5</strain>
    </source>
</reference>
<dbReference type="VEuPathDB" id="FungiDB:RhiirFUN_011816"/>
<accession>A0A2N0NWV2</accession>
<proteinExistence type="predicted"/>